<dbReference type="AlphaFoldDB" id="F4XS35"/>
<protein>
    <recommendedName>
        <fullName evidence="1">Gp5/Type VI secretion system Vgr protein OB-fold domain-containing protein</fullName>
    </recommendedName>
</protein>
<proteinExistence type="predicted"/>
<evidence type="ECO:0000313" key="2">
    <source>
        <dbReference type="EMBL" id="EGJ32627.1"/>
    </source>
</evidence>
<feature type="domain" description="Gp5/Type VI secretion system Vgr protein OB-fold" evidence="1">
    <location>
        <begin position="60"/>
        <end position="103"/>
    </location>
</feature>
<dbReference type="InterPro" id="IPR006531">
    <property type="entry name" value="Gp5/Vgr_OB"/>
</dbReference>
<dbReference type="HOGENOM" id="CLU_085677_0_0_3"/>
<gene>
    <name evidence="2" type="ORF">LYNGBM3L_06080</name>
</gene>
<dbReference type="InterPro" id="IPR037026">
    <property type="entry name" value="Vgr_OB-fold_dom_sf"/>
</dbReference>
<accession>F4XS35</accession>
<dbReference type="Gene3D" id="2.40.50.230">
    <property type="entry name" value="Gp5 N-terminal domain"/>
    <property type="match status" value="1"/>
</dbReference>
<dbReference type="Pfam" id="PF04717">
    <property type="entry name" value="Phage_base_V"/>
    <property type="match status" value="1"/>
</dbReference>
<reference evidence="3" key="1">
    <citation type="journal article" date="2011" name="Proc. Natl. Acad. Sci. U.S.A.">
        <title>Genomic insights into the physiology and ecology of the marine filamentous cyanobacterium Lyngbya majuscula.</title>
        <authorList>
            <person name="Jones A.C."/>
            <person name="Monroe E.A."/>
            <person name="Podell S."/>
            <person name="Hess W.R."/>
            <person name="Klages S."/>
            <person name="Esquenazi E."/>
            <person name="Niessen S."/>
            <person name="Hoover H."/>
            <person name="Rothmann M."/>
            <person name="Lasken R.S."/>
            <person name="Yates J.R.III."/>
            <person name="Reinhardt R."/>
            <person name="Kube M."/>
            <person name="Burkart M.D."/>
            <person name="Allen E.E."/>
            <person name="Dorrestein P.C."/>
            <person name="Gerwick W.H."/>
            <person name="Gerwick L."/>
        </authorList>
    </citation>
    <scope>NUCLEOTIDE SEQUENCE [LARGE SCALE GENOMIC DNA]</scope>
    <source>
        <strain evidence="3">3L</strain>
    </source>
</reference>
<dbReference type="RefSeq" id="WP_008184363.1">
    <property type="nucleotide sequence ID" value="NZ_GL890908.1"/>
</dbReference>
<name>F4XS35_9CYAN</name>
<organism evidence="2 3">
    <name type="scientific">Moorena producens 3L</name>
    <dbReference type="NCBI Taxonomy" id="489825"/>
    <lineage>
        <taxon>Bacteria</taxon>
        <taxon>Bacillati</taxon>
        <taxon>Cyanobacteriota</taxon>
        <taxon>Cyanophyceae</taxon>
        <taxon>Coleofasciculales</taxon>
        <taxon>Coleofasciculaceae</taxon>
        <taxon>Moorena</taxon>
    </lineage>
</organism>
<evidence type="ECO:0000313" key="3">
    <source>
        <dbReference type="Proteomes" id="UP000003959"/>
    </source>
</evidence>
<dbReference type="SUPFAM" id="SSF69255">
    <property type="entry name" value="gp5 N-terminal domain-like"/>
    <property type="match status" value="1"/>
</dbReference>
<dbReference type="eggNOG" id="COG3501">
    <property type="taxonomic scope" value="Bacteria"/>
</dbReference>
<dbReference type="EMBL" id="GL890908">
    <property type="protein sequence ID" value="EGJ32627.1"/>
    <property type="molecule type" value="Genomic_DNA"/>
</dbReference>
<evidence type="ECO:0000259" key="1">
    <source>
        <dbReference type="Pfam" id="PF04717"/>
    </source>
</evidence>
<dbReference type="Proteomes" id="UP000003959">
    <property type="component" value="Unassembled WGS sequence"/>
</dbReference>
<keyword evidence="3" id="KW-1185">Reference proteome</keyword>
<sequence length="284" mass="30268">MTDSIVGVMQKVAQQEARKVYTTELGIVTAVFPHTSESDKDNYQCSVKLKNKKQPDGKDFELRKVPVATPHLGLVNIPNVGDLVLVTFIGGNLNAPVIIGRLYNDQDQPPVNKEKEFYLQHNLKEGGSFKIDQEGVVTVTSKNEKQVITVDDQKIDLTNEKCHVTLEGGDATLKNEKCTVALSGGNITIDNGTCKIKVESGGITIDAASSNVTVKSVGSIKIGDATTASVQVGGRLPANAVGDNDDIILATHTHVGNLGAPCPVMVPTEKINSIQAKARNTKVG</sequence>